<dbReference type="RefSeq" id="WP_073263575.1">
    <property type="nucleotide sequence ID" value="NZ_FRCS01000016.1"/>
</dbReference>
<evidence type="ECO:0000259" key="1">
    <source>
        <dbReference type="Pfam" id="PF05368"/>
    </source>
</evidence>
<dbReference type="AlphaFoldDB" id="A0A1M7RK41"/>
<evidence type="ECO:0000313" key="3">
    <source>
        <dbReference type="Proteomes" id="UP000184440"/>
    </source>
</evidence>
<dbReference type="InterPro" id="IPR008030">
    <property type="entry name" value="NmrA-like"/>
</dbReference>
<dbReference type="EMBL" id="FRCS01000016">
    <property type="protein sequence ID" value="SHN46516.1"/>
    <property type="molecule type" value="Genomic_DNA"/>
</dbReference>
<keyword evidence="3" id="KW-1185">Reference proteome</keyword>
<accession>A0A1M7RK41</accession>
<dbReference type="STRING" id="134849.SAMN05443668_11652"/>
<protein>
    <submittedName>
        <fullName evidence="2">Uncharacterized conserved protein YbjT, contains NAD(P)-binding and DUF2867 domains</fullName>
    </submittedName>
</protein>
<sequence>MTILLTAGHGKTGRRIAARLDALGVPTRIGSRSGTPPFDWTDPATWADALAGVDAAYVAYVPDLAVPDAPKAIETFTAEAARQGVHRLVLLSGRGEAEAEHCERIVQANAREWTIVRCSWFSQNFSEDYFLDDVLGGALRVPVTDVREPFVDADDIADVAVAALTDPRHAGQLYELTGPRALTFAEAAEAITAASGRTVRFEPVSLAEYEAGLRAAGYPDEVIGLVTFLFTEVLDGRNESVRDGVQRALGRPPKDFAAYARDAAASGAWAE</sequence>
<dbReference type="Gene3D" id="3.40.50.720">
    <property type="entry name" value="NAD(P)-binding Rossmann-like Domain"/>
    <property type="match status" value="1"/>
</dbReference>
<feature type="domain" description="NmrA-like" evidence="1">
    <location>
        <begin position="103"/>
        <end position="209"/>
    </location>
</feature>
<dbReference type="PANTHER" id="PTHR43162">
    <property type="match status" value="1"/>
</dbReference>
<reference evidence="2 3" key="1">
    <citation type="submission" date="2016-11" db="EMBL/GenBank/DDBJ databases">
        <authorList>
            <person name="Jaros S."/>
            <person name="Januszkiewicz K."/>
            <person name="Wedrychowicz H."/>
        </authorList>
    </citation>
    <scope>NUCLEOTIDE SEQUENCE [LARGE SCALE GENOMIC DNA]</scope>
    <source>
        <strain evidence="2 3">DSM 46144</strain>
    </source>
</reference>
<dbReference type="Pfam" id="PF05368">
    <property type="entry name" value="NmrA"/>
    <property type="match status" value="1"/>
</dbReference>
<gene>
    <name evidence="2" type="ORF">SAMN05443668_11652</name>
</gene>
<dbReference type="Proteomes" id="UP000184440">
    <property type="component" value="Unassembled WGS sequence"/>
</dbReference>
<dbReference type="Gene3D" id="3.90.25.10">
    <property type="entry name" value="UDP-galactose 4-epimerase, domain 1"/>
    <property type="match status" value="1"/>
</dbReference>
<name>A0A1M7RK41_9ACTN</name>
<dbReference type="InterPro" id="IPR051604">
    <property type="entry name" value="Ergot_Alk_Oxidoreductase"/>
</dbReference>
<organism evidence="2 3">
    <name type="scientific">Cryptosporangium aurantiacum</name>
    <dbReference type="NCBI Taxonomy" id="134849"/>
    <lineage>
        <taxon>Bacteria</taxon>
        <taxon>Bacillati</taxon>
        <taxon>Actinomycetota</taxon>
        <taxon>Actinomycetes</taxon>
        <taxon>Cryptosporangiales</taxon>
        <taxon>Cryptosporangiaceae</taxon>
        <taxon>Cryptosporangium</taxon>
    </lineage>
</organism>
<dbReference type="OrthoDB" id="3250520at2"/>
<evidence type="ECO:0000313" key="2">
    <source>
        <dbReference type="EMBL" id="SHN46516.1"/>
    </source>
</evidence>
<dbReference type="SUPFAM" id="SSF51735">
    <property type="entry name" value="NAD(P)-binding Rossmann-fold domains"/>
    <property type="match status" value="1"/>
</dbReference>
<proteinExistence type="predicted"/>
<dbReference type="PANTHER" id="PTHR43162:SF1">
    <property type="entry name" value="PRESTALK A DIFFERENTIATION PROTEIN A"/>
    <property type="match status" value="1"/>
</dbReference>
<dbReference type="InterPro" id="IPR036291">
    <property type="entry name" value="NAD(P)-bd_dom_sf"/>
</dbReference>